<dbReference type="AlphaFoldDB" id="A0A4D7AZR5"/>
<dbReference type="Proteomes" id="UP000298642">
    <property type="component" value="Chromosome"/>
</dbReference>
<keyword evidence="4" id="KW-1185">Reference proteome</keyword>
<feature type="chain" id="PRO_5039137328" evidence="1">
    <location>
        <begin position="21"/>
        <end position="139"/>
    </location>
</feature>
<evidence type="ECO:0000313" key="4">
    <source>
        <dbReference type="Proteomes" id="UP000298642"/>
    </source>
</evidence>
<evidence type="ECO:0000256" key="1">
    <source>
        <dbReference type="SAM" id="SignalP"/>
    </source>
</evidence>
<dbReference type="Gene3D" id="2.60.40.4250">
    <property type="match status" value="1"/>
</dbReference>
<evidence type="ECO:0000313" key="3">
    <source>
        <dbReference type="EMBL" id="QCI59382.1"/>
    </source>
</evidence>
<feature type="domain" description="DUF5301" evidence="2">
    <location>
        <begin position="26"/>
        <end position="118"/>
    </location>
</feature>
<dbReference type="InterPro" id="IPR033782">
    <property type="entry name" value="DUF5301"/>
</dbReference>
<keyword evidence="1" id="KW-0732">Signal</keyword>
<name>A0A4D7AZR5_9FIRM</name>
<dbReference type="Pfam" id="PF17225">
    <property type="entry name" value="DUF5301"/>
    <property type="match status" value="1"/>
</dbReference>
<dbReference type="KEGG" id="obj:EIO64_09315"/>
<feature type="signal peptide" evidence="1">
    <location>
        <begin position="1"/>
        <end position="20"/>
    </location>
</feature>
<proteinExistence type="predicted"/>
<dbReference type="RefSeq" id="WP_119311786.1">
    <property type="nucleotide sequence ID" value="NZ_CP034413.3"/>
</dbReference>
<organism evidence="3 4">
    <name type="scientific">Dysosmobacter welbionis</name>
    <dbReference type="NCBI Taxonomy" id="2093857"/>
    <lineage>
        <taxon>Bacteria</taxon>
        <taxon>Bacillati</taxon>
        <taxon>Bacillota</taxon>
        <taxon>Clostridia</taxon>
        <taxon>Eubacteriales</taxon>
        <taxon>Oscillospiraceae</taxon>
        <taxon>Dysosmobacter</taxon>
    </lineage>
</organism>
<sequence length="139" mass="14843">MKRYLRLAAWCLGLALAVTACGRAGRIVLPEAAEVTAIRVTAGDAVTLHTDRDWIGEFLQQAAEAVSTGMESVQDAPDQTGAVKVELGTGETPDWSVLYVYEADGICCLEQPYTGIYQGDEALWTVLAADAAPEGRNPQ</sequence>
<dbReference type="GeneID" id="89520804"/>
<dbReference type="PROSITE" id="PS51257">
    <property type="entry name" value="PROKAR_LIPOPROTEIN"/>
    <property type="match status" value="1"/>
</dbReference>
<evidence type="ECO:0000259" key="2">
    <source>
        <dbReference type="Pfam" id="PF17225"/>
    </source>
</evidence>
<reference evidence="4" key="1">
    <citation type="submission" date="2018-12" db="EMBL/GenBank/DDBJ databases">
        <title>Dusodibacter welbiota gen. nov., sp. nov., isolated from human faeces and emended description of the Oscillibacter genus.</title>
        <authorList>
            <person name="Le Roy T."/>
            <person name="Van der Smissen P."/>
            <person name="Delzenne N."/>
            <person name="Muccioli G."/>
            <person name="Collet J.F."/>
            <person name="Cani P.D."/>
        </authorList>
    </citation>
    <scope>NUCLEOTIDE SEQUENCE [LARGE SCALE GENOMIC DNA]</scope>
    <source>
        <strain evidence="4">J115</strain>
    </source>
</reference>
<dbReference type="EMBL" id="CP034413">
    <property type="protein sequence ID" value="QCI59382.1"/>
    <property type="molecule type" value="Genomic_DNA"/>
</dbReference>
<protein>
    <submittedName>
        <fullName evidence="3">DUF5301 domain-containing protein</fullName>
    </submittedName>
</protein>
<accession>A0A4D7AZR5</accession>
<gene>
    <name evidence="3" type="ORF">EIO64_09315</name>
</gene>